<dbReference type="AlphaFoldDB" id="A0AA39U2N5"/>
<sequence length="175" mass="20001">MFANVWQSGRDAEFSTIYGRMWLRSGKTSDIVKSVLYLSLNIKEHEPGSSMLTESTNKRLNRERRSSLAFTTRGKFHKPAAAERETRKQQEVNEKGKGASVKDGSDRIELFVYTRESNNMTDWFAQLVRSLATKQTKSKALNLATLFELLGFIVHRQSTTASVRQVGEVDMRVYE</sequence>
<evidence type="ECO:0000256" key="1">
    <source>
        <dbReference type="SAM" id="MobiDB-lite"/>
    </source>
</evidence>
<evidence type="ECO:0000313" key="3">
    <source>
        <dbReference type="Proteomes" id="UP001174934"/>
    </source>
</evidence>
<organism evidence="2 3">
    <name type="scientific">Bombardia bombarda</name>
    <dbReference type="NCBI Taxonomy" id="252184"/>
    <lineage>
        <taxon>Eukaryota</taxon>
        <taxon>Fungi</taxon>
        <taxon>Dikarya</taxon>
        <taxon>Ascomycota</taxon>
        <taxon>Pezizomycotina</taxon>
        <taxon>Sordariomycetes</taxon>
        <taxon>Sordariomycetidae</taxon>
        <taxon>Sordariales</taxon>
        <taxon>Lasiosphaeriaceae</taxon>
        <taxon>Bombardia</taxon>
    </lineage>
</organism>
<protein>
    <submittedName>
        <fullName evidence="2">Uncharacterized protein</fullName>
    </submittedName>
</protein>
<feature type="region of interest" description="Disordered" evidence="1">
    <location>
        <begin position="75"/>
        <end position="100"/>
    </location>
</feature>
<reference evidence="2" key="1">
    <citation type="submission" date="2023-06" db="EMBL/GenBank/DDBJ databases">
        <title>Genome-scale phylogeny and comparative genomics of the fungal order Sordariales.</title>
        <authorList>
            <consortium name="Lawrence Berkeley National Laboratory"/>
            <person name="Hensen N."/>
            <person name="Bonometti L."/>
            <person name="Westerberg I."/>
            <person name="Brannstrom I.O."/>
            <person name="Guillou S."/>
            <person name="Cros-Aarteil S."/>
            <person name="Calhoun S."/>
            <person name="Haridas S."/>
            <person name="Kuo A."/>
            <person name="Mondo S."/>
            <person name="Pangilinan J."/>
            <person name="Riley R."/>
            <person name="LaButti K."/>
            <person name="Andreopoulos B."/>
            <person name="Lipzen A."/>
            <person name="Chen C."/>
            <person name="Yanf M."/>
            <person name="Daum C."/>
            <person name="Ng V."/>
            <person name="Clum A."/>
            <person name="Steindorff A."/>
            <person name="Ohm R."/>
            <person name="Martin F."/>
            <person name="Silar P."/>
            <person name="Natvig D."/>
            <person name="Lalanne C."/>
            <person name="Gautier V."/>
            <person name="Ament-velasquez S.L."/>
            <person name="Kruys A."/>
            <person name="Hutchinson M.I."/>
            <person name="Powell A.J."/>
            <person name="Barry K."/>
            <person name="Miller A.N."/>
            <person name="Grigoriev I.V."/>
            <person name="Debuchy R."/>
            <person name="Gladieux P."/>
            <person name="Thoren M.H."/>
            <person name="Johannesson H."/>
        </authorList>
    </citation>
    <scope>NUCLEOTIDE SEQUENCE</scope>
    <source>
        <strain evidence="2">SMH3391-2</strain>
    </source>
</reference>
<feature type="compositionally biased region" description="Basic and acidic residues" evidence="1">
    <location>
        <begin position="80"/>
        <end position="97"/>
    </location>
</feature>
<comment type="caution">
    <text evidence="2">The sequence shown here is derived from an EMBL/GenBank/DDBJ whole genome shotgun (WGS) entry which is preliminary data.</text>
</comment>
<dbReference type="Proteomes" id="UP001174934">
    <property type="component" value="Unassembled WGS sequence"/>
</dbReference>
<name>A0AA39U2N5_9PEZI</name>
<keyword evidence="3" id="KW-1185">Reference proteome</keyword>
<accession>A0AA39U2N5</accession>
<evidence type="ECO:0000313" key="2">
    <source>
        <dbReference type="EMBL" id="KAK0609720.1"/>
    </source>
</evidence>
<proteinExistence type="predicted"/>
<gene>
    <name evidence="2" type="ORF">B0T17DRAFT_512555</name>
</gene>
<dbReference type="EMBL" id="JAULSR010000012">
    <property type="protein sequence ID" value="KAK0609720.1"/>
    <property type="molecule type" value="Genomic_DNA"/>
</dbReference>